<proteinExistence type="predicted"/>
<evidence type="ECO:0000259" key="6">
    <source>
        <dbReference type="Pfam" id="PF01284"/>
    </source>
</evidence>
<dbReference type="Proteomes" id="UP000283841">
    <property type="component" value="Unassembled WGS sequence"/>
</dbReference>
<dbReference type="EMBL" id="RCNU01000002">
    <property type="protein sequence ID" value="RWQ97665.1"/>
    <property type="molecule type" value="Genomic_DNA"/>
</dbReference>
<feature type="transmembrane region" description="Helical" evidence="5">
    <location>
        <begin position="71"/>
        <end position="94"/>
    </location>
</feature>
<evidence type="ECO:0000313" key="8">
    <source>
        <dbReference type="Proteomes" id="UP000283841"/>
    </source>
</evidence>
<dbReference type="PANTHER" id="PTHR28165:SF1">
    <property type="entry name" value="NON-CLASSICAL EXPORT PROTEIN 2-RELATED"/>
    <property type="match status" value="1"/>
</dbReference>
<sequence length="172" mass="19015">MVARTVGLVLRSLEFVFTLIVMALVGNMIAQAFDGGNPASVNYAMFTSAFSMVSLFLLFPMTWEPEWGLHAIIPIILDTLNAIFFLTSGIVLAARLEAHSCSNQKYLLHNDVTNNSRHREKRCREGQASTAFLWFAWACFMGSLVLSILASRSTGANLRSRAPRRGPAMSQV</sequence>
<reference evidence="7 8" key="1">
    <citation type="journal article" date="2018" name="Front. Microbiol.">
        <title>Genomic and genetic insights into a cosmopolitan fungus, Paecilomyces variotii (Eurotiales).</title>
        <authorList>
            <person name="Urquhart A.S."/>
            <person name="Mondo S.J."/>
            <person name="Makela M.R."/>
            <person name="Hane J.K."/>
            <person name="Wiebenga A."/>
            <person name="He G."/>
            <person name="Mihaltcheva S."/>
            <person name="Pangilinan J."/>
            <person name="Lipzen A."/>
            <person name="Barry K."/>
            <person name="de Vries R.P."/>
            <person name="Grigoriev I.V."/>
            <person name="Idnurm A."/>
        </authorList>
    </citation>
    <scope>NUCLEOTIDE SEQUENCE [LARGE SCALE GENOMIC DNA]</scope>
    <source>
        <strain evidence="7 8">CBS 101075</strain>
    </source>
</reference>
<evidence type="ECO:0000256" key="3">
    <source>
        <dbReference type="ARBA" id="ARBA00022989"/>
    </source>
</evidence>
<dbReference type="GO" id="GO:0005886">
    <property type="term" value="C:plasma membrane"/>
    <property type="evidence" value="ECO:0007669"/>
    <property type="project" value="TreeGrafter"/>
</dbReference>
<keyword evidence="8" id="KW-1185">Reference proteome</keyword>
<feature type="transmembrane region" description="Helical" evidence="5">
    <location>
        <begin position="39"/>
        <end position="59"/>
    </location>
</feature>
<dbReference type="InterPro" id="IPR008253">
    <property type="entry name" value="Marvel"/>
</dbReference>
<name>A0A443I0R6_BYSSP</name>
<keyword evidence="2 5" id="KW-0812">Transmembrane</keyword>
<comment type="subcellular location">
    <subcellularLocation>
        <location evidence="1">Membrane</location>
        <topology evidence="1">Multi-pass membrane protein</topology>
    </subcellularLocation>
</comment>
<keyword evidence="3 5" id="KW-1133">Transmembrane helix</keyword>
<evidence type="ECO:0000313" key="7">
    <source>
        <dbReference type="EMBL" id="RWQ97665.1"/>
    </source>
</evidence>
<dbReference type="Pfam" id="PF01284">
    <property type="entry name" value="MARVEL"/>
    <property type="match status" value="1"/>
</dbReference>
<dbReference type="RefSeq" id="XP_028487310.1">
    <property type="nucleotide sequence ID" value="XM_028625471.1"/>
</dbReference>
<feature type="transmembrane region" description="Helical" evidence="5">
    <location>
        <begin position="131"/>
        <end position="151"/>
    </location>
</feature>
<organism evidence="7 8">
    <name type="scientific">Byssochlamys spectabilis</name>
    <name type="common">Paecilomyces variotii</name>
    <dbReference type="NCBI Taxonomy" id="264951"/>
    <lineage>
        <taxon>Eukaryota</taxon>
        <taxon>Fungi</taxon>
        <taxon>Dikarya</taxon>
        <taxon>Ascomycota</taxon>
        <taxon>Pezizomycotina</taxon>
        <taxon>Eurotiomycetes</taxon>
        <taxon>Eurotiomycetidae</taxon>
        <taxon>Eurotiales</taxon>
        <taxon>Thermoascaceae</taxon>
        <taxon>Paecilomyces</taxon>
    </lineage>
</organism>
<dbReference type="GO" id="GO:0070941">
    <property type="term" value="P:eisosome assembly"/>
    <property type="evidence" value="ECO:0007669"/>
    <property type="project" value="TreeGrafter"/>
</dbReference>
<evidence type="ECO:0000256" key="4">
    <source>
        <dbReference type="ARBA" id="ARBA00023136"/>
    </source>
</evidence>
<dbReference type="GO" id="GO:0072659">
    <property type="term" value="P:protein localization to plasma membrane"/>
    <property type="evidence" value="ECO:0007669"/>
    <property type="project" value="TreeGrafter"/>
</dbReference>
<dbReference type="VEuPathDB" id="FungiDB:C8Q69DRAFT_144447"/>
<evidence type="ECO:0000256" key="1">
    <source>
        <dbReference type="ARBA" id="ARBA00004141"/>
    </source>
</evidence>
<dbReference type="InterPro" id="IPR052649">
    <property type="entry name" value="NCE102-like"/>
</dbReference>
<evidence type="ECO:0000256" key="2">
    <source>
        <dbReference type="ARBA" id="ARBA00022692"/>
    </source>
</evidence>
<dbReference type="PANTHER" id="PTHR28165">
    <property type="entry name" value="NON-CLASSICAL EXPORT PROTEIN 2-RELATED"/>
    <property type="match status" value="1"/>
</dbReference>
<feature type="domain" description="MARVEL" evidence="6">
    <location>
        <begin position="5"/>
        <end position="146"/>
    </location>
</feature>
<dbReference type="GO" id="GO:0032126">
    <property type="term" value="C:eisosome"/>
    <property type="evidence" value="ECO:0007669"/>
    <property type="project" value="TreeGrafter"/>
</dbReference>
<gene>
    <name evidence="7" type="ORF">C8Q69DRAFT_144447</name>
</gene>
<comment type="caution">
    <text evidence="7">The sequence shown here is derived from an EMBL/GenBank/DDBJ whole genome shotgun (WGS) entry which is preliminary data.</text>
</comment>
<protein>
    <submittedName>
        <fullName evidence="7">Non-classical export protein Nce102</fullName>
    </submittedName>
</protein>
<keyword evidence="4 5" id="KW-0472">Membrane</keyword>
<feature type="transmembrane region" description="Helical" evidence="5">
    <location>
        <begin position="12"/>
        <end position="33"/>
    </location>
</feature>
<dbReference type="AlphaFoldDB" id="A0A443I0R6"/>
<accession>A0A443I0R6</accession>
<dbReference type="GeneID" id="39594748"/>
<evidence type="ECO:0000256" key="5">
    <source>
        <dbReference type="SAM" id="Phobius"/>
    </source>
</evidence>